<dbReference type="Proteomes" id="UP000284375">
    <property type="component" value="Unassembled WGS sequence"/>
</dbReference>
<keyword evidence="2" id="KW-1185">Reference proteome</keyword>
<organism evidence="1 2">
    <name type="scientific">Cytospora chrysosperma</name>
    <name type="common">Cytospora canker fungus</name>
    <name type="synonym">Sphaeria chrysosperma</name>
    <dbReference type="NCBI Taxonomy" id="252740"/>
    <lineage>
        <taxon>Eukaryota</taxon>
        <taxon>Fungi</taxon>
        <taxon>Dikarya</taxon>
        <taxon>Ascomycota</taxon>
        <taxon>Pezizomycotina</taxon>
        <taxon>Sordariomycetes</taxon>
        <taxon>Sordariomycetidae</taxon>
        <taxon>Diaporthales</taxon>
        <taxon>Cytosporaceae</taxon>
        <taxon>Cytospora</taxon>
    </lineage>
</organism>
<dbReference type="SUPFAM" id="SSF51197">
    <property type="entry name" value="Clavaminate synthase-like"/>
    <property type="match status" value="1"/>
</dbReference>
<evidence type="ECO:0000313" key="1">
    <source>
        <dbReference type="EMBL" id="ROV88082.1"/>
    </source>
</evidence>
<sequence>MESPYPVWKLKLHTIRTDLKPWYWVDRDGFDNATNQITDQPCLEFVCGDCGRFSPKAFSNAPWVCLREDCKEFFIVDGKALSQTGDDGKDLRYTRGFLKKAESFNREMKDLPDEIHQMFQPSSALKSADGETLFGTEKELRGGFTCPTCRCCNAHIFWDRNDCINCGFTQDITPLPYPMDLIESETEKDIKKKQKDGKLLDGATIRLMTSHVTKFMEPADARTELLIVYMIKSTEDKLIGTVVLERPTKASKMAPCGADKLFGSIQEEGGKMKFRRNPARCPGSTVEELTRHYQSNWGVQYDFGVRPIPTVPFKEAPDAVLMSLAQLTDVGKRALEHSQRLAIKEKCILTDGSTLMEGYEPYNELLALAYRETDKISDEVHDDGETQVKGVVSTASLGSHGTMELRLKSSKKHQVAVSGKRRYAVTSRTINTDYYKLPKHAKKLGTSLEELEAGGTLPARARAFKYGNTTLGV</sequence>
<evidence type="ECO:0000313" key="2">
    <source>
        <dbReference type="Proteomes" id="UP000284375"/>
    </source>
</evidence>
<reference evidence="1 2" key="1">
    <citation type="submission" date="2015-09" db="EMBL/GenBank/DDBJ databases">
        <title>Host preference determinants of Valsa canker pathogens revealed by comparative genomics.</title>
        <authorList>
            <person name="Yin Z."/>
            <person name="Huang L."/>
        </authorList>
    </citation>
    <scope>NUCLEOTIDE SEQUENCE [LARGE SCALE GENOMIC DNA]</scope>
    <source>
        <strain evidence="1 2">YSFL</strain>
    </source>
</reference>
<accession>A0A423VAY6</accession>
<dbReference type="AlphaFoldDB" id="A0A423VAY6"/>
<name>A0A423VAY6_CYTCH</name>
<dbReference type="OrthoDB" id="2163491at2759"/>
<comment type="caution">
    <text evidence="1">The sequence shown here is derived from an EMBL/GenBank/DDBJ whole genome shotgun (WGS) entry which is preliminary data.</text>
</comment>
<dbReference type="InterPro" id="IPR037151">
    <property type="entry name" value="AlkB-like_sf"/>
</dbReference>
<dbReference type="Gene3D" id="2.60.120.590">
    <property type="entry name" value="Alpha-ketoglutarate-dependent dioxygenase AlkB-like"/>
    <property type="match status" value="1"/>
</dbReference>
<dbReference type="EMBL" id="LJZO01000071">
    <property type="protein sequence ID" value="ROV88082.1"/>
    <property type="molecule type" value="Genomic_DNA"/>
</dbReference>
<protein>
    <submittedName>
        <fullName evidence="1">Uncharacterized protein</fullName>
    </submittedName>
</protein>
<proteinExistence type="predicted"/>
<dbReference type="STRING" id="252740.A0A423VAY6"/>
<gene>
    <name evidence="1" type="ORF">VSDG_09358</name>
</gene>